<name>A0ABS9SDV9_9BACT</name>
<feature type="domain" description="CzcB-like alpha-helical hairpin" evidence="3">
    <location>
        <begin position="142"/>
        <end position="197"/>
    </location>
</feature>
<dbReference type="NCBIfam" id="TIGR01730">
    <property type="entry name" value="RND_mfp"/>
    <property type="match status" value="1"/>
</dbReference>
<evidence type="ECO:0000259" key="3">
    <source>
        <dbReference type="Pfam" id="PF25893"/>
    </source>
</evidence>
<feature type="coiled-coil region" evidence="2">
    <location>
        <begin position="139"/>
        <end position="204"/>
    </location>
</feature>
<dbReference type="Gene3D" id="2.40.50.100">
    <property type="match status" value="1"/>
</dbReference>
<dbReference type="Gene3D" id="1.10.287.470">
    <property type="entry name" value="Helix hairpin bin"/>
    <property type="match status" value="1"/>
</dbReference>
<comment type="caution">
    <text evidence="5">The sequence shown here is derived from an EMBL/GenBank/DDBJ whole genome shotgun (WGS) entry which is preliminary data.</text>
</comment>
<dbReference type="Gene3D" id="2.40.30.170">
    <property type="match status" value="1"/>
</dbReference>
<evidence type="ECO:0000313" key="5">
    <source>
        <dbReference type="EMBL" id="MCH5596543.1"/>
    </source>
</evidence>
<dbReference type="InterPro" id="IPR058627">
    <property type="entry name" value="MdtA-like_C"/>
</dbReference>
<comment type="similarity">
    <text evidence="1">Belongs to the membrane fusion protein (MFP) (TC 8.A.1) family.</text>
</comment>
<keyword evidence="2" id="KW-0175">Coiled coil</keyword>
<dbReference type="InterPro" id="IPR058648">
    <property type="entry name" value="HH_CzcB-like"/>
</dbReference>
<dbReference type="Pfam" id="PF25893">
    <property type="entry name" value="HH_CzcB"/>
    <property type="match status" value="1"/>
</dbReference>
<evidence type="ECO:0000313" key="6">
    <source>
        <dbReference type="Proteomes" id="UP001202248"/>
    </source>
</evidence>
<organism evidence="5 6">
    <name type="scientific">Niabella ginsengisoli</name>
    <dbReference type="NCBI Taxonomy" id="522298"/>
    <lineage>
        <taxon>Bacteria</taxon>
        <taxon>Pseudomonadati</taxon>
        <taxon>Bacteroidota</taxon>
        <taxon>Chitinophagia</taxon>
        <taxon>Chitinophagales</taxon>
        <taxon>Chitinophagaceae</taxon>
        <taxon>Niabella</taxon>
    </lineage>
</organism>
<dbReference type="RefSeq" id="WP_240825626.1">
    <property type="nucleotide sequence ID" value="NZ_JAKWBL010000001.1"/>
</dbReference>
<sequence length="403" mass="44196">MQYILKLTSIIAFTAILASCGDGKKEKNSALNDKKVQLEKLKGEQKKISDQINKLNDEIAVLDPSFVKAKLVTVEKIGVDNFDHYIDLQGKIDARKNAYVAPRNGQGGIVRALYVKQGDRVRKGQTLLKLDDAIQRQQLVAAQQQVATVKAQLELAKTTYQRQKNLWDANIGAEMQVIQAKANVEQLTAQLRAAEAQAGSAREQVNFSNVTADIDGTIDQLNIRVGEMFTGMSASGPQISIVNTSALKLLVNVPENYLDRINVGTPITVTLPEADNKQIKTKASVVSKLIDPSTRSFYVEANVPSDPAIRANQIARVQIEDYSKPEAITIPVNTLQTDQQGKFVLVAATENKKLVARKKRVIPGQLYNDRLEIKSGLAAGDQLITEGFQSVYDGQVITTTPVK</sequence>
<dbReference type="PROSITE" id="PS51257">
    <property type="entry name" value="PROKAR_LIPOPROTEIN"/>
    <property type="match status" value="1"/>
</dbReference>
<dbReference type="PANTHER" id="PTHR30469">
    <property type="entry name" value="MULTIDRUG RESISTANCE PROTEIN MDTA"/>
    <property type="match status" value="1"/>
</dbReference>
<dbReference type="Gene3D" id="2.40.420.20">
    <property type="match status" value="1"/>
</dbReference>
<dbReference type="InterPro" id="IPR006143">
    <property type="entry name" value="RND_pump_MFP"/>
</dbReference>
<dbReference type="Proteomes" id="UP001202248">
    <property type="component" value="Unassembled WGS sequence"/>
</dbReference>
<gene>
    <name evidence="5" type="ORF">MKP09_00670</name>
</gene>
<proteinExistence type="inferred from homology"/>
<accession>A0ABS9SDV9</accession>
<evidence type="ECO:0000256" key="1">
    <source>
        <dbReference type="ARBA" id="ARBA00009477"/>
    </source>
</evidence>
<dbReference type="PANTHER" id="PTHR30469:SF38">
    <property type="entry name" value="HLYD FAMILY SECRETION PROTEIN"/>
    <property type="match status" value="1"/>
</dbReference>
<dbReference type="Pfam" id="PF25967">
    <property type="entry name" value="RND-MFP_C"/>
    <property type="match status" value="1"/>
</dbReference>
<evidence type="ECO:0000259" key="4">
    <source>
        <dbReference type="Pfam" id="PF25967"/>
    </source>
</evidence>
<feature type="coiled-coil region" evidence="2">
    <location>
        <begin position="24"/>
        <end position="58"/>
    </location>
</feature>
<reference evidence="5 6" key="1">
    <citation type="submission" date="2022-02" db="EMBL/GenBank/DDBJ databases">
        <authorList>
            <person name="Min J."/>
        </authorList>
    </citation>
    <scope>NUCLEOTIDE SEQUENCE [LARGE SCALE GENOMIC DNA]</scope>
    <source>
        <strain evidence="5 6">GR10-1</strain>
    </source>
</reference>
<feature type="domain" description="Multidrug resistance protein MdtA-like C-terminal permuted SH3" evidence="4">
    <location>
        <begin position="327"/>
        <end position="389"/>
    </location>
</feature>
<dbReference type="EMBL" id="JAKWBL010000001">
    <property type="protein sequence ID" value="MCH5596543.1"/>
    <property type="molecule type" value="Genomic_DNA"/>
</dbReference>
<keyword evidence="6" id="KW-1185">Reference proteome</keyword>
<dbReference type="SUPFAM" id="SSF111369">
    <property type="entry name" value="HlyD-like secretion proteins"/>
    <property type="match status" value="1"/>
</dbReference>
<evidence type="ECO:0000256" key="2">
    <source>
        <dbReference type="SAM" id="Coils"/>
    </source>
</evidence>
<protein>
    <submittedName>
        <fullName evidence="5">Efflux RND transporter periplasmic adaptor subunit</fullName>
    </submittedName>
</protein>